<dbReference type="Pfam" id="PF08021">
    <property type="entry name" value="FAD_binding_9"/>
    <property type="match status" value="1"/>
</dbReference>
<dbReference type="InterPro" id="IPR017938">
    <property type="entry name" value="Riboflavin_synthase-like_b-brl"/>
</dbReference>
<dbReference type="PANTHER" id="PTHR30157">
    <property type="entry name" value="FERRIC REDUCTASE, NADPH-DEPENDENT"/>
    <property type="match status" value="1"/>
</dbReference>
<gene>
    <name evidence="2" type="ORF">K1Y79_08695</name>
</gene>
<evidence type="ECO:0000313" key="2">
    <source>
        <dbReference type="EMBL" id="MBW8684409.1"/>
    </source>
</evidence>
<dbReference type="InterPro" id="IPR039374">
    <property type="entry name" value="SIP_fam"/>
</dbReference>
<comment type="caution">
    <text evidence="2">The sequence shown here is derived from an EMBL/GenBank/DDBJ whole genome shotgun (WGS) entry which is preliminary data.</text>
</comment>
<evidence type="ECO:0000259" key="1">
    <source>
        <dbReference type="PROSITE" id="PS51384"/>
    </source>
</evidence>
<accession>A0ABS7G9T4</accession>
<reference evidence="2 3" key="1">
    <citation type="submission" date="2021-08" db="EMBL/GenBank/DDBJ databases">
        <title>The genome sequence of Chitinophaga sp. B61.</title>
        <authorList>
            <person name="Zhang X."/>
        </authorList>
    </citation>
    <scope>NUCLEOTIDE SEQUENCE [LARGE SCALE GENOMIC DNA]</scope>
    <source>
        <strain evidence="2 3">B61</strain>
    </source>
</reference>
<organism evidence="2 3">
    <name type="scientific">Chitinophaga rhizophila</name>
    <dbReference type="NCBI Taxonomy" id="2866212"/>
    <lineage>
        <taxon>Bacteria</taxon>
        <taxon>Pseudomonadati</taxon>
        <taxon>Bacteroidota</taxon>
        <taxon>Chitinophagia</taxon>
        <taxon>Chitinophagales</taxon>
        <taxon>Chitinophagaceae</taxon>
        <taxon>Chitinophaga</taxon>
    </lineage>
</organism>
<dbReference type="CDD" id="cd06193">
    <property type="entry name" value="siderophore_interacting"/>
    <property type="match status" value="1"/>
</dbReference>
<dbReference type="SUPFAM" id="SSF63380">
    <property type="entry name" value="Riboflavin synthase domain-like"/>
    <property type="match status" value="1"/>
</dbReference>
<keyword evidence="3" id="KW-1185">Reference proteome</keyword>
<dbReference type="Proteomes" id="UP000812961">
    <property type="component" value="Unassembled WGS sequence"/>
</dbReference>
<sequence>MSYLKDKAQAFFMARLGKTAHVINTAYITDHLLAVRLRLPDALKWRSCQHLKFEVAKLHYRDYTIASWNAAKLEATLLIDTGHEGAGSNWARQLQPGDTTLYAGPGGGFHQPTAASHLVCIGDASAIGHFSSLHQRKAAEQQFNALICHHQSLPATILDMPVHSILNDTTAVTEWLNQHKLPMGDVTFYVAGQIRLVVQTRKLLKQLGAKQVKPAGFWE</sequence>
<dbReference type="PROSITE" id="PS51384">
    <property type="entry name" value="FAD_FR"/>
    <property type="match status" value="1"/>
</dbReference>
<name>A0ABS7G9T4_9BACT</name>
<dbReference type="EMBL" id="JAICCF010000001">
    <property type="protein sequence ID" value="MBW8684409.1"/>
    <property type="molecule type" value="Genomic_DNA"/>
</dbReference>
<dbReference type="InterPro" id="IPR013113">
    <property type="entry name" value="SIP_FAD-bd"/>
</dbReference>
<feature type="domain" description="FAD-binding FR-type" evidence="1">
    <location>
        <begin position="9"/>
        <end position="112"/>
    </location>
</feature>
<protein>
    <submittedName>
        <fullName evidence="2">Siderophore-interacting protein</fullName>
    </submittedName>
</protein>
<evidence type="ECO:0000313" key="3">
    <source>
        <dbReference type="Proteomes" id="UP000812961"/>
    </source>
</evidence>
<dbReference type="InterPro" id="IPR017927">
    <property type="entry name" value="FAD-bd_FR_type"/>
</dbReference>
<dbReference type="PANTHER" id="PTHR30157:SF0">
    <property type="entry name" value="NADPH-DEPENDENT FERRIC-CHELATE REDUCTASE"/>
    <property type="match status" value="1"/>
</dbReference>
<proteinExistence type="predicted"/>
<dbReference type="RefSeq" id="WP_220249584.1">
    <property type="nucleotide sequence ID" value="NZ_JAICCF010000001.1"/>
</dbReference>
<dbReference type="Gene3D" id="2.40.30.10">
    <property type="entry name" value="Translation factors"/>
    <property type="match status" value="1"/>
</dbReference>